<evidence type="ECO:0000313" key="2">
    <source>
        <dbReference type="Proteomes" id="UP000004594"/>
    </source>
</evidence>
<dbReference type="Proteomes" id="UP000004594">
    <property type="component" value="Unassembled WGS sequence"/>
</dbReference>
<dbReference type="AlphaFoldDB" id="E4L7F8"/>
<gene>
    <name evidence="1" type="ORF">HMPREF9220_0512</name>
</gene>
<name>E4L7F8_9FIRM</name>
<accession>E4L7F8</accession>
<evidence type="ECO:0000313" key="1">
    <source>
        <dbReference type="EMBL" id="EFR43278.1"/>
    </source>
</evidence>
<proteinExistence type="predicted"/>
<comment type="caution">
    <text evidence="1">The sequence shown here is derived from an EMBL/GenBank/DDBJ whole genome shotgun (WGS) entry which is preliminary data.</text>
</comment>
<dbReference type="EMBL" id="AENT01000003">
    <property type="protein sequence ID" value="EFR43278.1"/>
    <property type="molecule type" value="Genomic_DNA"/>
</dbReference>
<sequence length="37" mass="4572">MDYPLRNINELSRIKKIFFQKRNSSIILARFRIQNFT</sequence>
<protein>
    <submittedName>
        <fullName evidence="1">Uncharacterized protein</fullName>
    </submittedName>
</protein>
<reference evidence="1 2" key="1">
    <citation type="submission" date="2010-11" db="EMBL/GenBank/DDBJ databases">
        <authorList>
            <person name="Durkin A.S."/>
            <person name="Madupu R."/>
            <person name="Torralba M."/>
            <person name="Gillis M."/>
            <person name="Methe B."/>
            <person name="Sutton G."/>
            <person name="Nelson K.E."/>
        </authorList>
    </citation>
    <scope>NUCLEOTIDE SEQUENCE [LARGE SCALE GENOMIC DNA]</scope>
    <source>
        <strain evidence="1 2">UPII 345-E</strain>
    </source>
</reference>
<organism evidence="1 2">
    <name type="scientific">Dialister micraerophilus UPII 345-E</name>
    <dbReference type="NCBI Taxonomy" id="910314"/>
    <lineage>
        <taxon>Bacteria</taxon>
        <taxon>Bacillati</taxon>
        <taxon>Bacillota</taxon>
        <taxon>Negativicutes</taxon>
        <taxon>Veillonellales</taxon>
        <taxon>Veillonellaceae</taxon>
        <taxon>Dialister</taxon>
    </lineage>
</organism>